<feature type="domain" description="RNase H type-1" evidence="1">
    <location>
        <begin position="66"/>
        <end position="190"/>
    </location>
</feature>
<dbReference type="InterPro" id="IPR036397">
    <property type="entry name" value="RNaseH_sf"/>
</dbReference>
<reference evidence="2" key="1">
    <citation type="journal article" date="2014" name="Nat. Commun.">
        <title>The emerging biofuel crop Camelina sativa retains a highly undifferentiated hexaploid genome structure.</title>
        <authorList>
            <person name="Kagale S."/>
            <person name="Koh C."/>
            <person name="Nixon J."/>
            <person name="Bollina V."/>
            <person name="Clarke W.E."/>
            <person name="Tuteja R."/>
            <person name="Spillane C."/>
            <person name="Robinson S.J."/>
            <person name="Links M.G."/>
            <person name="Clarke C."/>
            <person name="Higgins E.E."/>
            <person name="Huebert T."/>
            <person name="Sharpe A.G."/>
            <person name="Parkin I.A."/>
        </authorList>
    </citation>
    <scope>NUCLEOTIDE SEQUENCE [LARGE SCALE GENOMIC DNA]</scope>
    <source>
        <strain evidence="2">cv. DH55</strain>
    </source>
</reference>
<evidence type="ECO:0000259" key="1">
    <source>
        <dbReference type="Pfam" id="PF13456"/>
    </source>
</evidence>
<dbReference type="Gene3D" id="3.30.420.10">
    <property type="entry name" value="Ribonuclease H-like superfamily/Ribonuclease H"/>
    <property type="match status" value="1"/>
</dbReference>
<evidence type="ECO:0000313" key="2">
    <source>
        <dbReference type="Proteomes" id="UP000694864"/>
    </source>
</evidence>
<dbReference type="PANTHER" id="PTHR47074">
    <property type="entry name" value="BNAC02G40300D PROTEIN"/>
    <property type="match status" value="1"/>
</dbReference>
<protein>
    <submittedName>
        <fullName evidence="3">Uncharacterized protein LOC109126401</fullName>
    </submittedName>
</protein>
<dbReference type="Proteomes" id="UP000694864">
    <property type="component" value="Chromosome 9"/>
</dbReference>
<organism evidence="2 3">
    <name type="scientific">Camelina sativa</name>
    <name type="common">False flax</name>
    <name type="synonym">Myagrum sativum</name>
    <dbReference type="NCBI Taxonomy" id="90675"/>
    <lineage>
        <taxon>Eukaryota</taxon>
        <taxon>Viridiplantae</taxon>
        <taxon>Streptophyta</taxon>
        <taxon>Embryophyta</taxon>
        <taxon>Tracheophyta</taxon>
        <taxon>Spermatophyta</taxon>
        <taxon>Magnoliopsida</taxon>
        <taxon>eudicotyledons</taxon>
        <taxon>Gunneridae</taxon>
        <taxon>Pentapetalae</taxon>
        <taxon>rosids</taxon>
        <taxon>malvids</taxon>
        <taxon>Brassicales</taxon>
        <taxon>Brassicaceae</taxon>
        <taxon>Camelineae</taxon>
        <taxon>Camelina</taxon>
    </lineage>
</organism>
<reference evidence="3" key="2">
    <citation type="submission" date="2025-08" db="UniProtKB">
        <authorList>
            <consortium name="RefSeq"/>
        </authorList>
    </citation>
    <scope>IDENTIFICATION</scope>
    <source>
        <tissue evidence="3">Leaf</tissue>
    </source>
</reference>
<dbReference type="GeneID" id="109126401"/>
<dbReference type="InterPro" id="IPR044730">
    <property type="entry name" value="RNase_H-like_dom_plant"/>
</dbReference>
<dbReference type="InterPro" id="IPR012337">
    <property type="entry name" value="RNaseH-like_sf"/>
</dbReference>
<gene>
    <name evidence="3" type="primary">LOC109126401</name>
</gene>
<dbReference type="CDD" id="cd06222">
    <property type="entry name" value="RNase_H_like"/>
    <property type="match status" value="1"/>
</dbReference>
<dbReference type="SUPFAM" id="SSF53098">
    <property type="entry name" value="Ribonuclease H-like"/>
    <property type="match status" value="1"/>
</dbReference>
<evidence type="ECO:0000313" key="3">
    <source>
        <dbReference type="RefSeq" id="XP_019085473.1"/>
    </source>
</evidence>
<sequence>MWNLWTARNSLLFEDRHFSAKEVYVKTVTEARIWQNAQLDIHKPSPLRPPPQVPPSSPLETFTCHVDAAWNPDTGLSGAGWIIKDPSGFPLSQSSSSRPFVPSALVAEALAIPSAMLDITSIAHSIPIRSLLIFSDSQVLIKLLKTDGCLKELKSVLHDIFCLSNAFTSICFNFIPRSNNSEADALAKSALWSASSVVSSPICGVGLCYFF</sequence>
<dbReference type="PANTHER" id="PTHR47074:SF11">
    <property type="entry name" value="REVERSE TRANSCRIPTASE-LIKE PROTEIN"/>
    <property type="match status" value="1"/>
</dbReference>
<dbReference type="Pfam" id="PF13456">
    <property type="entry name" value="RVT_3"/>
    <property type="match status" value="1"/>
</dbReference>
<proteinExistence type="predicted"/>
<name>A0ABM1QFD5_CAMSA</name>
<dbReference type="InterPro" id="IPR052929">
    <property type="entry name" value="RNase_H-like_EbsB-rel"/>
</dbReference>
<dbReference type="RefSeq" id="XP_019085473.1">
    <property type="nucleotide sequence ID" value="XM_019229928.1"/>
</dbReference>
<accession>A0ABM1QFD5</accession>
<dbReference type="InterPro" id="IPR002156">
    <property type="entry name" value="RNaseH_domain"/>
</dbReference>
<keyword evidence="2" id="KW-1185">Reference proteome</keyword>